<feature type="transmembrane region" description="Helical" evidence="1">
    <location>
        <begin position="162"/>
        <end position="183"/>
    </location>
</feature>
<dbReference type="OrthoDB" id="9813718at2"/>
<dbReference type="RefSeq" id="WP_053238199.1">
    <property type="nucleotide sequence ID" value="NZ_CP011125.1"/>
</dbReference>
<feature type="transmembrane region" description="Helical" evidence="1">
    <location>
        <begin position="84"/>
        <end position="101"/>
    </location>
</feature>
<feature type="transmembrane region" description="Helical" evidence="1">
    <location>
        <begin position="261"/>
        <end position="281"/>
    </location>
</feature>
<evidence type="ECO:0000313" key="4">
    <source>
        <dbReference type="EMBL" id="AKF11321.1"/>
    </source>
</evidence>
<feature type="domain" description="DUF4010" evidence="3">
    <location>
        <begin position="175"/>
        <end position="384"/>
    </location>
</feature>
<feature type="transmembrane region" description="Helical" evidence="1">
    <location>
        <begin position="195"/>
        <end position="217"/>
    </location>
</feature>
<dbReference type="KEGG" id="samy:DB32_008470"/>
<proteinExistence type="predicted"/>
<evidence type="ECO:0000259" key="2">
    <source>
        <dbReference type="Pfam" id="PF02308"/>
    </source>
</evidence>
<gene>
    <name evidence="4" type="ORF">DB32_008470</name>
</gene>
<accession>A0A0F6WA87</accession>
<protein>
    <submittedName>
        <fullName evidence="4">MgtC family protein</fullName>
    </submittedName>
</protein>
<feature type="transmembrane region" description="Helical" evidence="1">
    <location>
        <begin position="6"/>
        <end position="23"/>
    </location>
</feature>
<feature type="transmembrane region" description="Helical" evidence="1">
    <location>
        <begin position="107"/>
        <end position="124"/>
    </location>
</feature>
<feature type="domain" description="MgtC/SapB/SrpB/YhiD N-terminal" evidence="2">
    <location>
        <begin position="10"/>
        <end position="126"/>
    </location>
</feature>
<reference evidence="4 5" key="1">
    <citation type="submission" date="2015-03" db="EMBL/GenBank/DDBJ databases">
        <title>Genome assembly of Sandaracinus amylolyticus DSM 53668.</title>
        <authorList>
            <person name="Sharma G."/>
            <person name="Subramanian S."/>
        </authorList>
    </citation>
    <scope>NUCLEOTIDE SEQUENCE [LARGE SCALE GENOMIC DNA]</scope>
    <source>
        <strain evidence="4 5">DSM 53668</strain>
    </source>
</reference>
<feature type="transmembrane region" description="Helical" evidence="1">
    <location>
        <begin position="326"/>
        <end position="348"/>
    </location>
</feature>
<evidence type="ECO:0000259" key="3">
    <source>
        <dbReference type="Pfam" id="PF13194"/>
    </source>
</evidence>
<dbReference type="Pfam" id="PF13194">
    <property type="entry name" value="DUF4010"/>
    <property type="match status" value="1"/>
</dbReference>
<organism evidence="4 5">
    <name type="scientific">Sandaracinus amylolyticus</name>
    <dbReference type="NCBI Taxonomy" id="927083"/>
    <lineage>
        <taxon>Bacteria</taxon>
        <taxon>Pseudomonadati</taxon>
        <taxon>Myxococcota</taxon>
        <taxon>Polyangia</taxon>
        <taxon>Polyangiales</taxon>
        <taxon>Sandaracinaceae</taxon>
        <taxon>Sandaracinus</taxon>
    </lineage>
</organism>
<evidence type="ECO:0000256" key="1">
    <source>
        <dbReference type="SAM" id="Phobius"/>
    </source>
</evidence>
<dbReference type="STRING" id="927083.DB32_008470"/>
<feature type="transmembrane region" description="Helical" evidence="1">
    <location>
        <begin position="388"/>
        <end position="410"/>
    </location>
</feature>
<feature type="transmembrane region" description="Helical" evidence="1">
    <location>
        <begin position="59"/>
        <end position="77"/>
    </location>
</feature>
<keyword evidence="1" id="KW-0472">Membrane</keyword>
<dbReference type="EMBL" id="CP011125">
    <property type="protein sequence ID" value="AKF11321.1"/>
    <property type="molecule type" value="Genomic_DNA"/>
</dbReference>
<sequence length="418" mass="42221">MPDSIELRIGIALVIGLVIGAEREQRMSEGAHRAAGIRTFAITSLLGAIAHALHEPLALAVLGAAVGIAAVVSYWLGDRTDPGLTSEIALVLAFALGALAIDRPTTALAAGIVTALLLAYRARIHEAVREILSPAELRDALIVAAAALVVLPMLPAQPVDPWGVLVPFTLWRLVVLILAIHLAAHVAQRMLGARWGLPIAGLASGFVSSSATIASMGGKAKDDPPHVTGAIAAAAASTIATFVQMALLVGAASPRLLEQGLWIPLAAGGVAALLYAGLFALRAARSEHGGPPPGRAVDLRGALIFALLVTGVSIGATLIGRQVGALGVVIASTVAAFADAHAAGASVASVHAADQLETTSAMIAVLACLSTNSVTKVVLAFSAGPRRFAAPVALGVALVLAATWAAYALYVVSAEAAD</sequence>
<feature type="transmembrane region" description="Helical" evidence="1">
    <location>
        <begin position="229"/>
        <end position="249"/>
    </location>
</feature>
<dbReference type="Proteomes" id="UP000034883">
    <property type="component" value="Chromosome"/>
</dbReference>
<feature type="transmembrane region" description="Helical" evidence="1">
    <location>
        <begin position="136"/>
        <end position="156"/>
    </location>
</feature>
<evidence type="ECO:0000313" key="5">
    <source>
        <dbReference type="Proteomes" id="UP000034883"/>
    </source>
</evidence>
<dbReference type="InterPro" id="IPR049177">
    <property type="entry name" value="MgtC_SapB_SrpB_YhiD_N"/>
</dbReference>
<dbReference type="PANTHER" id="PTHR39084">
    <property type="entry name" value="MEMBRANE PROTEIN-RELATED"/>
    <property type="match status" value="1"/>
</dbReference>
<dbReference type="InterPro" id="IPR025105">
    <property type="entry name" value="DUF4010"/>
</dbReference>
<keyword evidence="1" id="KW-0812">Transmembrane</keyword>
<keyword evidence="1" id="KW-1133">Transmembrane helix</keyword>
<dbReference type="AlphaFoldDB" id="A0A0F6WA87"/>
<dbReference type="PANTHER" id="PTHR39084:SF1">
    <property type="entry name" value="DUF4010 DOMAIN-CONTAINING PROTEIN"/>
    <property type="match status" value="1"/>
</dbReference>
<feature type="transmembrane region" description="Helical" evidence="1">
    <location>
        <begin position="301"/>
        <end position="319"/>
    </location>
</feature>
<feature type="transmembrane region" description="Helical" evidence="1">
    <location>
        <begin position="35"/>
        <end position="53"/>
    </location>
</feature>
<feature type="transmembrane region" description="Helical" evidence="1">
    <location>
        <begin position="360"/>
        <end position="381"/>
    </location>
</feature>
<dbReference type="Pfam" id="PF02308">
    <property type="entry name" value="MgtC"/>
    <property type="match status" value="1"/>
</dbReference>
<keyword evidence="5" id="KW-1185">Reference proteome</keyword>
<name>A0A0F6WA87_9BACT</name>